<evidence type="ECO:0000256" key="5">
    <source>
        <dbReference type="PROSITE-ProRule" id="PRU01248"/>
    </source>
</evidence>
<evidence type="ECO:0000256" key="3">
    <source>
        <dbReference type="ARBA" id="ARBA00023125"/>
    </source>
</evidence>
<dbReference type="Pfam" id="PF13356">
    <property type="entry name" value="Arm-DNA-bind_3"/>
    <property type="match status" value="1"/>
</dbReference>
<dbReference type="GO" id="GO:0015074">
    <property type="term" value="P:DNA integration"/>
    <property type="evidence" value="ECO:0007669"/>
    <property type="project" value="UniProtKB-KW"/>
</dbReference>
<reference evidence="8" key="1">
    <citation type="submission" date="2024-02" db="EMBL/GenBank/DDBJ databases">
        <authorList>
            <consortium name="Clinical and Environmental Microbiology Branch: Whole genome sequencing antimicrobial resistance pathogens in the healthcare setting"/>
        </authorList>
    </citation>
    <scope>NUCLEOTIDE SEQUENCE</scope>
    <source>
        <strain evidence="8">2023QG-00028</strain>
    </source>
</reference>
<dbReference type="InterPro" id="IPR025166">
    <property type="entry name" value="Integrase_DNA_bind_dom"/>
</dbReference>
<evidence type="ECO:0000256" key="2">
    <source>
        <dbReference type="ARBA" id="ARBA00022908"/>
    </source>
</evidence>
<evidence type="ECO:0000256" key="4">
    <source>
        <dbReference type="ARBA" id="ARBA00023172"/>
    </source>
</evidence>
<dbReference type="EMBL" id="ABKSHZ030000011">
    <property type="protein sequence ID" value="EMM9723463.1"/>
    <property type="molecule type" value="Genomic_DNA"/>
</dbReference>
<sequence>MLTDTQCRTAKPKEKLYRLNDFNGLYLEVKPNGKKAWRYRFKLNGKSSMFALGEYPTVKLAEAREKCEQARKQVAEGVNPAQARQLDKIRKVNDASNTFELIAKEWLQMKDWAEITKTRRLDMLERVVFPSIGKLPVREITPHHILKILQETAKRGAPTVAAEARRTISSVFELAVATLRADSDPVWPVRKALPANKTQHKQALNPQQIGKLLSCFDNSRGSYQVNYCMWLMWWTLARPAEVTEAEWAEFDLGNALWTIPARRMKARREHVIPLPSQAVNMLKTLQGLTGHRQHLFPGRDNPLGPMTSHSLRQLLKSLGWNGTYSPHATRTTGSTRLNEMGYRPDAIEAQLAHADTNNVRRTYNHATYLDERKVMMQDWADKLEGWVGSTHSNESPRII</sequence>
<dbReference type="Pfam" id="PF22022">
    <property type="entry name" value="Phage_int_M"/>
    <property type="match status" value="1"/>
</dbReference>
<dbReference type="CDD" id="cd00801">
    <property type="entry name" value="INT_P4_C"/>
    <property type="match status" value="1"/>
</dbReference>
<dbReference type="PROSITE" id="PS51898">
    <property type="entry name" value="TYR_RECOMBINASE"/>
    <property type="match status" value="1"/>
</dbReference>
<protein>
    <submittedName>
        <fullName evidence="8">Integrase arm-type DNA-binding domain-containing protein</fullName>
    </submittedName>
</protein>
<dbReference type="InterPro" id="IPR050808">
    <property type="entry name" value="Phage_Integrase"/>
</dbReference>
<organism evidence="8">
    <name type="scientific">Escherichia coli</name>
    <dbReference type="NCBI Taxonomy" id="562"/>
    <lineage>
        <taxon>Bacteria</taxon>
        <taxon>Pseudomonadati</taxon>
        <taxon>Pseudomonadota</taxon>
        <taxon>Gammaproteobacteria</taxon>
        <taxon>Enterobacterales</taxon>
        <taxon>Enterobacteriaceae</taxon>
        <taxon>Escherichia</taxon>
    </lineage>
</organism>
<evidence type="ECO:0000259" key="7">
    <source>
        <dbReference type="PROSITE" id="PS51900"/>
    </source>
</evidence>
<keyword evidence="4" id="KW-0233">DNA recombination</keyword>
<proteinExistence type="inferred from homology"/>
<accession>A0AAN5IZP8</accession>
<feature type="domain" description="Tyr recombinase" evidence="6">
    <location>
        <begin position="199"/>
        <end position="376"/>
    </location>
</feature>
<dbReference type="AlphaFoldDB" id="A0AAN5IZP8"/>
<evidence type="ECO:0000259" key="6">
    <source>
        <dbReference type="PROSITE" id="PS51898"/>
    </source>
</evidence>
<keyword evidence="3 5" id="KW-0238">DNA-binding</keyword>
<dbReference type="PANTHER" id="PTHR30629">
    <property type="entry name" value="PROPHAGE INTEGRASE"/>
    <property type="match status" value="1"/>
</dbReference>
<dbReference type="Gene3D" id="1.10.150.130">
    <property type="match status" value="1"/>
</dbReference>
<comment type="caution">
    <text evidence="8">The sequence shown here is derived from an EMBL/GenBank/DDBJ whole genome shotgun (WGS) entry which is preliminary data.</text>
</comment>
<dbReference type="RefSeq" id="WP_019841501.1">
    <property type="nucleotide sequence ID" value="NZ_BFMR01000212.1"/>
</dbReference>
<dbReference type="PANTHER" id="PTHR30629:SF2">
    <property type="entry name" value="PROPHAGE INTEGRASE INTS-RELATED"/>
    <property type="match status" value="1"/>
</dbReference>
<evidence type="ECO:0000313" key="8">
    <source>
        <dbReference type="EMBL" id="EMM9723463.1"/>
    </source>
</evidence>
<evidence type="ECO:0000256" key="1">
    <source>
        <dbReference type="ARBA" id="ARBA00008857"/>
    </source>
</evidence>
<dbReference type="SUPFAM" id="SSF56349">
    <property type="entry name" value="DNA breaking-rejoining enzymes"/>
    <property type="match status" value="1"/>
</dbReference>
<dbReference type="Pfam" id="PF00589">
    <property type="entry name" value="Phage_integrase"/>
    <property type="match status" value="1"/>
</dbReference>
<dbReference type="InterPro" id="IPR044068">
    <property type="entry name" value="CB"/>
</dbReference>
<dbReference type="InterPro" id="IPR002104">
    <property type="entry name" value="Integrase_catalytic"/>
</dbReference>
<dbReference type="InterPro" id="IPR011010">
    <property type="entry name" value="DNA_brk_join_enz"/>
</dbReference>
<dbReference type="InterPro" id="IPR013762">
    <property type="entry name" value="Integrase-like_cat_sf"/>
</dbReference>
<dbReference type="InterPro" id="IPR053876">
    <property type="entry name" value="Phage_int_M"/>
</dbReference>
<dbReference type="InterPro" id="IPR038488">
    <property type="entry name" value="Integrase_DNA-bd_sf"/>
</dbReference>
<dbReference type="InterPro" id="IPR010998">
    <property type="entry name" value="Integrase_recombinase_N"/>
</dbReference>
<dbReference type="Gene3D" id="1.10.443.10">
    <property type="entry name" value="Intergrase catalytic core"/>
    <property type="match status" value="1"/>
</dbReference>
<dbReference type="Gene3D" id="3.30.160.390">
    <property type="entry name" value="Integrase, DNA-binding domain"/>
    <property type="match status" value="1"/>
</dbReference>
<gene>
    <name evidence="8" type="ORF">PWL68_003625</name>
</gene>
<dbReference type="GO" id="GO:0006310">
    <property type="term" value="P:DNA recombination"/>
    <property type="evidence" value="ECO:0007669"/>
    <property type="project" value="UniProtKB-KW"/>
</dbReference>
<keyword evidence="2" id="KW-0229">DNA integration</keyword>
<feature type="domain" description="Core-binding (CB)" evidence="7">
    <location>
        <begin position="97"/>
        <end position="176"/>
    </location>
</feature>
<name>A0AAN5IZP8_ECOLX</name>
<comment type="similarity">
    <text evidence="1">Belongs to the 'phage' integrase family.</text>
</comment>
<dbReference type="PROSITE" id="PS51900">
    <property type="entry name" value="CB"/>
    <property type="match status" value="1"/>
</dbReference>
<dbReference type="GO" id="GO:0003677">
    <property type="term" value="F:DNA binding"/>
    <property type="evidence" value="ECO:0007669"/>
    <property type="project" value="UniProtKB-UniRule"/>
</dbReference>